<evidence type="ECO:0000313" key="2">
    <source>
        <dbReference type="Proteomes" id="UP000050525"/>
    </source>
</evidence>
<name>A0A151NBC4_ALLMI</name>
<gene>
    <name evidence="1" type="ORF">Y1Q_0005068</name>
</gene>
<organism evidence="1 2">
    <name type="scientific">Alligator mississippiensis</name>
    <name type="common">American alligator</name>
    <dbReference type="NCBI Taxonomy" id="8496"/>
    <lineage>
        <taxon>Eukaryota</taxon>
        <taxon>Metazoa</taxon>
        <taxon>Chordata</taxon>
        <taxon>Craniata</taxon>
        <taxon>Vertebrata</taxon>
        <taxon>Euteleostomi</taxon>
        <taxon>Archelosauria</taxon>
        <taxon>Archosauria</taxon>
        <taxon>Crocodylia</taxon>
        <taxon>Alligatoridae</taxon>
        <taxon>Alligatorinae</taxon>
        <taxon>Alligator</taxon>
    </lineage>
</organism>
<accession>A0A151NBC4</accession>
<dbReference type="Proteomes" id="UP000050525">
    <property type="component" value="Unassembled WGS sequence"/>
</dbReference>
<reference evidence="1 2" key="1">
    <citation type="journal article" date="2012" name="Genome Biol.">
        <title>Sequencing three crocodilian genomes to illuminate the evolution of archosaurs and amniotes.</title>
        <authorList>
            <person name="St John J.A."/>
            <person name="Braun E.L."/>
            <person name="Isberg S.R."/>
            <person name="Miles L.G."/>
            <person name="Chong A.Y."/>
            <person name="Gongora J."/>
            <person name="Dalzell P."/>
            <person name="Moran C."/>
            <person name="Bed'hom B."/>
            <person name="Abzhanov A."/>
            <person name="Burgess S.C."/>
            <person name="Cooksey A.M."/>
            <person name="Castoe T.A."/>
            <person name="Crawford N.G."/>
            <person name="Densmore L.D."/>
            <person name="Drew J.C."/>
            <person name="Edwards S.V."/>
            <person name="Faircloth B.C."/>
            <person name="Fujita M.K."/>
            <person name="Greenwold M.J."/>
            <person name="Hoffmann F.G."/>
            <person name="Howard J.M."/>
            <person name="Iguchi T."/>
            <person name="Janes D.E."/>
            <person name="Khan S.Y."/>
            <person name="Kohno S."/>
            <person name="de Koning A.J."/>
            <person name="Lance S.L."/>
            <person name="McCarthy F.M."/>
            <person name="McCormack J.E."/>
            <person name="Merchant M.E."/>
            <person name="Peterson D.G."/>
            <person name="Pollock D.D."/>
            <person name="Pourmand N."/>
            <person name="Raney B.J."/>
            <person name="Roessler K.A."/>
            <person name="Sanford J.R."/>
            <person name="Sawyer R.H."/>
            <person name="Schmidt C.J."/>
            <person name="Triplett E.W."/>
            <person name="Tuberville T.D."/>
            <person name="Venegas-Anaya M."/>
            <person name="Howard J.T."/>
            <person name="Jarvis E.D."/>
            <person name="Guillette L.J.Jr."/>
            <person name="Glenn T.C."/>
            <person name="Green R.E."/>
            <person name="Ray D.A."/>
        </authorList>
    </citation>
    <scope>NUCLEOTIDE SEQUENCE [LARGE SCALE GENOMIC DNA]</scope>
    <source>
        <strain evidence="1">KSC_2009_1</strain>
    </source>
</reference>
<proteinExistence type="predicted"/>
<dbReference type="AlphaFoldDB" id="A0A151NBC4"/>
<dbReference type="EMBL" id="AKHW03003616">
    <property type="protein sequence ID" value="KYO34090.1"/>
    <property type="molecule type" value="Genomic_DNA"/>
</dbReference>
<keyword evidence="2" id="KW-1185">Reference proteome</keyword>
<comment type="caution">
    <text evidence="1">The sequence shown here is derived from an EMBL/GenBank/DDBJ whole genome shotgun (WGS) entry which is preliminary data.</text>
</comment>
<evidence type="ECO:0000313" key="1">
    <source>
        <dbReference type="EMBL" id="KYO34090.1"/>
    </source>
</evidence>
<sequence>MIDYILWLCTCTQEVWNRVKQLCKVVAGVSWITREVALYGHLAKHQGNPSPRFDQFASYIRSALWKARNLLLCRHMDLEVVGCVKMALSELQTYYQKSEVEDGEDIAKAT</sequence>
<protein>
    <submittedName>
        <fullName evidence="1">Uncharacterized protein</fullName>
    </submittedName>
</protein>